<sequence length="519" mass="52719">MRSLIQRFAPDGRIARTRWLGEGLVAAGLGFGVLAVIGLVLWTTSPFPDSGAGGALRVVAGLWLLAHGAELVRAETLSGVPAPIGLTPLLLTALPCWLLHRAVRVALIGARDPALGPRAALWVSAGYLLPAVPAALYTLGGPIGVHPPSALLAMPLLTCAVALASAVSVLGWPAPWPDPYRLAAAGRAAVAATAAVVGAGALLAAGALVLHADAAQRTFGQLSGPWSGQIAVLLLGLALAPNAAVWAAAYGLGPGFTLGAGSLLAPLPFGSGTGEGPRLPAFPLLAVAPGGTGGGWAVWAVAAVVPAAGIGVLAHFTARGAVRSGSGPAATALTALLAAVGCGVVLSALATLAGGPLGTAALAEFGPDPLLTGAAGAAWGVLGGVPLALALRAWQLRTAGPWQLLTGRLWRWRAARAERLEPVPGAGQPPKARRRWRRERNRGRNRGRGTDPTRPGGRWPRRRRKGRPDIEPLGPGTISRLRRLLRPEPSGAAAGQPPSAVPRTPDVPFDQETDRSARP</sequence>
<keyword evidence="2" id="KW-1133">Transmembrane helix</keyword>
<organism evidence="3 4">
    <name type="scientific">Streptomyces carpaticus</name>
    <dbReference type="NCBI Taxonomy" id="285558"/>
    <lineage>
        <taxon>Bacteria</taxon>
        <taxon>Bacillati</taxon>
        <taxon>Actinomycetota</taxon>
        <taxon>Actinomycetes</taxon>
        <taxon>Kitasatosporales</taxon>
        <taxon>Streptomycetaceae</taxon>
        <taxon>Streptomyces</taxon>
    </lineage>
</organism>
<proteinExistence type="predicted"/>
<feature type="transmembrane region" description="Helical" evidence="2">
    <location>
        <begin position="184"/>
        <end position="210"/>
    </location>
</feature>
<dbReference type="RefSeq" id="WP_375064529.1">
    <property type="nucleotide sequence ID" value="NZ_JBHGBT010000019.1"/>
</dbReference>
<feature type="transmembrane region" description="Helical" evidence="2">
    <location>
        <begin position="120"/>
        <end position="139"/>
    </location>
</feature>
<dbReference type="Pfam" id="PF19877">
    <property type="entry name" value="DUF6350"/>
    <property type="match status" value="1"/>
</dbReference>
<evidence type="ECO:0000313" key="4">
    <source>
        <dbReference type="Proteomes" id="UP001577267"/>
    </source>
</evidence>
<protein>
    <submittedName>
        <fullName evidence="3">DUF6350 family protein</fullName>
    </submittedName>
</protein>
<feature type="transmembrane region" description="Helical" evidence="2">
    <location>
        <begin position="370"/>
        <end position="391"/>
    </location>
</feature>
<keyword evidence="2" id="KW-0472">Membrane</keyword>
<accession>A0ABV4ZRY1</accession>
<gene>
    <name evidence="3" type="ORF">ACE11A_19565</name>
</gene>
<keyword evidence="2" id="KW-0812">Transmembrane</keyword>
<name>A0ABV4ZRY1_9ACTN</name>
<feature type="compositionally biased region" description="Basic residues" evidence="1">
    <location>
        <begin position="431"/>
        <end position="447"/>
    </location>
</feature>
<feature type="transmembrane region" description="Helical" evidence="2">
    <location>
        <begin position="230"/>
        <end position="252"/>
    </location>
</feature>
<feature type="transmembrane region" description="Helical" evidence="2">
    <location>
        <begin position="151"/>
        <end position="172"/>
    </location>
</feature>
<evidence type="ECO:0000256" key="2">
    <source>
        <dbReference type="SAM" id="Phobius"/>
    </source>
</evidence>
<feature type="compositionally biased region" description="Low complexity" evidence="1">
    <location>
        <begin position="487"/>
        <end position="498"/>
    </location>
</feature>
<feature type="transmembrane region" description="Helical" evidence="2">
    <location>
        <begin position="330"/>
        <end position="350"/>
    </location>
</feature>
<dbReference type="EMBL" id="JBHGBT010000019">
    <property type="protein sequence ID" value="MFB4196540.1"/>
    <property type="molecule type" value="Genomic_DNA"/>
</dbReference>
<dbReference type="Proteomes" id="UP001577267">
    <property type="component" value="Unassembled WGS sequence"/>
</dbReference>
<feature type="region of interest" description="Disordered" evidence="1">
    <location>
        <begin position="421"/>
        <end position="519"/>
    </location>
</feature>
<feature type="transmembrane region" description="Helical" evidence="2">
    <location>
        <begin position="296"/>
        <end position="318"/>
    </location>
</feature>
<evidence type="ECO:0000313" key="3">
    <source>
        <dbReference type="EMBL" id="MFB4196540.1"/>
    </source>
</evidence>
<comment type="caution">
    <text evidence="3">The sequence shown here is derived from an EMBL/GenBank/DDBJ whole genome shotgun (WGS) entry which is preliminary data.</text>
</comment>
<feature type="transmembrane region" description="Helical" evidence="2">
    <location>
        <begin position="20"/>
        <end position="42"/>
    </location>
</feature>
<reference evidence="3 4" key="1">
    <citation type="submission" date="2024-09" db="EMBL/GenBank/DDBJ databases">
        <title>Draft genome sequence of multifaceted antimicrobials producing Streptomyces sp. strain FH1.</title>
        <authorList>
            <person name="Hassan F."/>
            <person name="Ali H."/>
            <person name="Hassan N."/>
            <person name="Nawaz A."/>
        </authorList>
    </citation>
    <scope>NUCLEOTIDE SEQUENCE [LARGE SCALE GENOMIC DNA]</scope>
    <source>
        <strain evidence="3 4">FH1</strain>
    </source>
</reference>
<dbReference type="InterPro" id="IPR045931">
    <property type="entry name" value="DUF6350"/>
</dbReference>
<evidence type="ECO:0000256" key="1">
    <source>
        <dbReference type="SAM" id="MobiDB-lite"/>
    </source>
</evidence>
<keyword evidence="4" id="KW-1185">Reference proteome</keyword>